<dbReference type="Pfam" id="PF04696">
    <property type="entry name" value="Pinin_SDK_memA"/>
    <property type="match status" value="1"/>
</dbReference>
<evidence type="ECO:0000256" key="1">
    <source>
        <dbReference type="ARBA" id="ARBA00004123"/>
    </source>
</evidence>
<evidence type="ECO:0000256" key="8">
    <source>
        <dbReference type="SAM" id="Coils"/>
    </source>
</evidence>
<proteinExistence type="inferred from homology"/>
<sequence length="258" mass="30058">MVQSSIVVPATGQKRTNDEVLNDTHSTDEVKTQPKYVTCLTEGLLLVSCQIKRPRIQESEAGQKRNKRLFGALLGTLNKFKDETEKNSEIDKNRQAINEKLHEKLERERAQLQEKMRERKELKIKLAEEKLEKERQLWQEKAERSKLQQDEILANFLNTKTRPALYYLPKKLTPAMEERINQQKDEASEAKRRFDGQSSSDDRLSDHDEDERKLETNADDEDRLSDHEEQDKSASDKHNLDQQTGIKTVDIKNEASKE</sequence>
<dbReference type="InterPro" id="IPR006786">
    <property type="entry name" value="Pinin_SDK_MemA"/>
</dbReference>
<dbReference type="GO" id="GO:0006397">
    <property type="term" value="P:mRNA processing"/>
    <property type="evidence" value="ECO:0007669"/>
    <property type="project" value="UniProtKB-KW"/>
</dbReference>
<gene>
    <name evidence="11" type="primary">PARPA_08919.1 scaffold 35213</name>
</gene>
<evidence type="ECO:0000259" key="10">
    <source>
        <dbReference type="Pfam" id="PF04696"/>
    </source>
</evidence>
<evidence type="ECO:0000256" key="9">
    <source>
        <dbReference type="SAM" id="MobiDB-lite"/>
    </source>
</evidence>
<evidence type="ECO:0000256" key="2">
    <source>
        <dbReference type="ARBA" id="ARBA00010386"/>
    </source>
</evidence>
<feature type="region of interest" description="Disordered" evidence="9">
    <location>
        <begin position="1"/>
        <end position="27"/>
    </location>
</feature>
<name>A0A0B7N8H1_9FUNG</name>
<dbReference type="InterPro" id="IPR039853">
    <property type="entry name" value="Pinin"/>
</dbReference>
<feature type="compositionally biased region" description="Basic and acidic residues" evidence="9">
    <location>
        <begin position="224"/>
        <end position="240"/>
    </location>
</feature>
<comment type="subcellular location">
    <subcellularLocation>
        <location evidence="1">Nucleus</location>
    </subcellularLocation>
</comment>
<keyword evidence="4" id="KW-0805">Transcription regulation</keyword>
<dbReference type="EMBL" id="LN731682">
    <property type="protein sequence ID" value="CEP14735.1"/>
    <property type="molecule type" value="Genomic_DNA"/>
</dbReference>
<keyword evidence="8" id="KW-0175">Coiled coil</keyword>
<dbReference type="GO" id="GO:0008380">
    <property type="term" value="P:RNA splicing"/>
    <property type="evidence" value="ECO:0007669"/>
    <property type="project" value="UniProtKB-KW"/>
</dbReference>
<feature type="domain" description="Pinin/SDK/MemA protein" evidence="10">
    <location>
        <begin position="62"/>
        <end position="184"/>
    </location>
</feature>
<evidence type="ECO:0000256" key="7">
    <source>
        <dbReference type="ARBA" id="ARBA00023242"/>
    </source>
</evidence>
<organism evidence="11 12">
    <name type="scientific">Parasitella parasitica</name>
    <dbReference type="NCBI Taxonomy" id="35722"/>
    <lineage>
        <taxon>Eukaryota</taxon>
        <taxon>Fungi</taxon>
        <taxon>Fungi incertae sedis</taxon>
        <taxon>Mucoromycota</taxon>
        <taxon>Mucoromycotina</taxon>
        <taxon>Mucoromycetes</taxon>
        <taxon>Mucorales</taxon>
        <taxon>Mucorineae</taxon>
        <taxon>Mucoraceae</taxon>
        <taxon>Parasitella</taxon>
    </lineage>
</organism>
<keyword evidence="6" id="KW-0508">mRNA splicing</keyword>
<evidence type="ECO:0000256" key="4">
    <source>
        <dbReference type="ARBA" id="ARBA00023015"/>
    </source>
</evidence>
<evidence type="ECO:0000313" key="11">
    <source>
        <dbReference type="EMBL" id="CEP14735.1"/>
    </source>
</evidence>
<dbReference type="PANTHER" id="PTHR12707">
    <property type="entry name" value="PINN"/>
    <property type="match status" value="1"/>
</dbReference>
<keyword evidence="3" id="KW-0507">mRNA processing</keyword>
<keyword evidence="7" id="KW-0539">Nucleus</keyword>
<keyword evidence="5" id="KW-0804">Transcription</keyword>
<protein>
    <recommendedName>
        <fullName evidence="10">Pinin/SDK/MemA protein domain-containing protein</fullName>
    </recommendedName>
</protein>
<dbReference type="AlphaFoldDB" id="A0A0B7N8H1"/>
<keyword evidence="12" id="KW-1185">Reference proteome</keyword>
<reference evidence="11 12" key="1">
    <citation type="submission" date="2014-09" db="EMBL/GenBank/DDBJ databases">
        <authorList>
            <person name="Ellenberger Sabrina"/>
        </authorList>
    </citation>
    <scope>NUCLEOTIDE SEQUENCE [LARGE SCALE GENOMIC DNA]</scope>
    <source>
        <strain evidence="11 12">CBS 412.66</strain>
    </source>
</reference>
<comment type="similarity">
    <text evidence="2">Belongs to the pinin family.</text>
</comment>
<dbReference type="PANTHER" id="PTHR12707:SF0">
    <property type="entry name" value="PININ"/>
    <property type="match status" value="1"/>
</dbReference>
<dbReference type="OrthoDB" id="330772at2759"/>
<feature type="compositionally biased region" description="Basic and acidic residues" evidence="9">
    <location>
        <begin position="181"/>
        <end position="216"/>
    </location>
</feature>
<accession>A0A0B7N8H1</accession>
<dbReference type="STRING" id="35722.A0A0B7N8H1"/>
<feature type="coiled-coil region" evidence="8">
    <location>
        <begin position="95"/>
        <end position="148"/>
    </location>
</feature>
<evidence type="ECO:0000256" key="6">
    <source>
        <dbReference type="ARBA" id="ARBA00023187"/>
    </source>
</evidence>
<evidence type="ECO:0000313" key="12">
    <source>
        <dbReference type="Proteomes" id="UP000054107"/>
    </source>
</evidence>
<evidence type="ECO:0000256" key="5">
    <source>
        <dbReference type="ARBA" id="ARBA00023163"/>
    </source>
</evidence>
<dbReference type="Proteomes" id="UP000054107">
    <property type="component" value="Unassembled WGS sequence"/>
</dbReference>
<dbReference type="GO" id="GO:0071013">
    <property type="term" value="C:catalytic step 2 spliceosome"/>
    <property type="evidence" value="ECO:0007669"/>
    <property type="project" value="TreeGrafter"/>
</dbReference>
<feature type="compositionally biased region" description="Basic and acidic residues" evidence="9">
    <location>
        <begin position="249"/>
        <end position="258"/>
    </location>
</feature>
<feature type="region of interest" description="Disordered" evidence="9">
    <location>
        <begin position="181"/>
        <end position="258"/>
    </location>
</feature>
<evidence type="ECO:0000256" key="3">
    <source>
        <dbReference type="ARBA" id="ARBA00022664"/>
    </source>
</evidence>